<dbReference type="GO" id="GO:0016226">
    <property type="term" value="P:iron-sulfur cluster assembly"/>
    <property type="evidence" value="ECO:0007669"/>
    <property type="project" value="InterPro"/>
</dbReference>
<keyword evidence="6" id="KW-1185">Reference proteome</keyword>
<dbReference type="GeneID" id="80877994"/>
<dbReference type="KEGG" id="som:SOMG_04521"/>
<reference evidence="5 6" key="1">
    <citation type="journal article" date="2023" name="G3 (Bethesda)">
        <title>A high-quality reference genome for the fission yeast Schizosaccharomyces osmophilus.</title>
        <authorList>
            <person name="Jia G.S."/>
            <person name="Zhang W.C."/>
            <person name="Liang Y."/>
            <person name="Liu X.H."/>
            <person name="Rhind N."/>
            <person name="Pidoux A."/>
            <person name="Brysch-Herzberg M."/>
            <person name="Du L.L."/>
        </authorList>
    </citation>
    <scope>NUCLEOTIDE SEQUENCE [LARGE SCALE GENOMIC DNA]</scope>
    <source>
        <strain evidence="5 6">CBS 15793</strain>
    </source>
</reference>
<dbReference type="Pfam" id="PF01521">
    <property type="entry name" value="Fe-S_biosyn"/>
    <property type="match status" value="1"/>
</dbReference>
<dbReference type="Proteomes" id="UP001212411">
    <property type="component" value="Chromosome 3"/>
</dbReference>
<dbReference type="PANTHER" id="PTHR10072">
    <property type="entry name" value="IRON-SULFUR CLUSTER ASSEMBLY PROTEIN"/>
    <property type="match status" value="1"/>
</dbReference>
<evidence type="ECO:0000313" key="5">
    <source>
        <dbReference type="EMBL" id="WBW75032.1"/>
    </source>
</evidence>
<evidence type="ECO:0000259" key="4">
    <source>
        <dbReference type="Pfam" id="PF01521"/>
    </source>
</evidence>
<organism evidence="5 6">
    <name type="scientific">Schizosaccharomyces osmophilus</name>
    <dbReference type="NCBI Taxonomy" id="2545709"/>
    <lineage>
        <taxon>Eukaryota</taxon>
        <taxon>Fungi</taxon>
        <taxon>Dikarya</taxon>
        <taxon>Ascomycota</taxon>
        <taxon>Taphrinomycotina</taxon>
        <taxon>Schizosaccharomycetes</taxon>
        <taxon>Schizosaccharomycetales</taxon>
        <taxon>Schizosaccharomycetaceae</taxon>
        <taxon>Schizosaccharomyces</taxon>
    </lineage>
</organism>
<comment type="function">
    <text evidence="2">Involved in the assembly of mitochondrial and cytoplasmic iron-sulfur proteins. Probably involved in the binding of an intermediate of Fe/S cluster assembly.</text>
</comment>
<evidence type="ECO:0000256" key="1">
    <source>
        <dbReference type="ARBA" id="ARBA00006718"/>
    </source>
</evidence>
<accession>A0AAF0AXS2</accession>
<dbReference type="GO" id="GO:0051537">
    <property type="term" value="F:2 iron, 2 sulfur cluster binding"/>
    <property type="evidence" value="ECO:0007669"/>
    <property type="project" value="TreeGrafter"/>
</dbReference>
<dbReference type="Gene3D" id="2.60.300.12">
    <property type="entry name" value="HesB-like domain"/>
    <property type="match status" value="1"/>
</dbReference>
<proteinExistence type="inferred from homology"/>
<evidence type="ECO:0000256" key="3">
    <source>
        <dbReference type="ARBA" id="ARBA00071673"/>
    </source>
</evidence>
<dbReference type="NCBIfam" id="TIGR00049">
    <property type="entry name" value="iron-sulfur cluster assembly accessory protein"/>
    <property type="match status" value="1"/>
</dbReference>
<dbReference type="InterPro" id="IPR035903">
    <property type="entry name" value="HesB-like_dom_sf"/>
</dbReference>
<dbReference type="InterPro" id="IPR016092">
    <property type="entry name" value="ATAP"/>
</dbReference>
<dbReference type="InterPro" id="IPR050322">
    <property type="entry name" value="Fe-S_cluster_asmbl/transfer"/>
</dbReference>
<dbReference type="PROSITE" id="PS01152">
    <property type="entry name" value="HESB"/>
    <property type="match status" value="1"/>
</dbReference>
<evidence type="ECO:0000256" key="2">
    <source>
        <dbReference type="ARBA" id="ARBA00054873"/>
    </source>
</evidence>
<dbReference type="SUPFAM" id="SSF89360">
    <property type="entry name" value="HesB-like domain"/>
    <property type="match status" value="1"/>
</dbReference>
<dbReference type="EMBL" id="CP115613">
    <property type="protein sequence ID" value="WBW75032.1"/>
    <property type="molecule type" value="Genomic_DNA"/>
</dbReference>
<dbReference type="InterPro" id="IPR000361">
    <property type="entry name" value="ATAP_core_dom"/>
</dbReference>
<name>A0AAF0AXS2_9SCHI</name>
<gene>
    <name evidence="5" type="primary">isa1</name>
    <name evidence="5" type="ORF">SOMG_04521</name>
</gene>
<feature type="domain" description="Core" evidence="4">
    <location>
        <begin position="83"/>
        <end position="184"/>
    </location>
</feature>
<comment type="similarity">
    <text evidence="1">Belongs to the HesB/IscA family.</text>
</comment>
<dbReference type="GO" id="GO:0005739">
    <property type="term" value="C:mitochondrion"/>
    <property type="evidence" value="ECO:0007669"/>
    <property type="project" value="TreeGrafter"/>
</dbReference>
<dbReference type="AlphaFoldDB" id="A0AAF0AXS2"/>
<dbReference type="RefSeq" id="XP_056039275.1">
    <property type="nucleotide sequence ID" value="XM_056183305.1"/>
</dbReference>
<protein>
    <recommendedName>
        <fullName evidence="3">Iron-sulfur assembly protein 1</fullName>
    </recommendedName>
</protein>
<sequence length="190" mass="21591">MLALLSTRQISRFPLREGLLRNFTRNLSLHEIHNLKNMNPTLQKSQNIQIPLPTRLRAAAPSLNETSKKELAPTRRMPRKNVIKLSSGAVNHLRSMLNDPSMKDKLLRIGVKQKGCAGQAYSLEYIEQPEKFDEIVEQDGIRIIVARRALLQIIGSVMDYRDDELQSRFIFTNPNIKSTCGCGESFSTTK</sequence>
<dbReference type="FunFam" id="2.60.300.12:FF:000001">
    <property type="entry name" value="Iron-binding protein IscA"/>
    <property type="match status" value="1"/>
</dbReference>
<dbReference type="InterPro" id="IPR017870">
    <property type="entry name" value="FeS_cluster_insertion_CS"/>
</dbReference>
<evidence type="ECO:0000313" key="6">
    <source>
        <dbReference type="Proteomes" id="UP001212411"/>
    </source>
</evidence>
<dbReference type="PANTHER" id="PTHR10072:SF41">
    <property type="entry name" value="IRON-SULFUR CLUSTER ASSEMBLY 1 HOMOLOG, MITOCHONDRIAL"/>
    <property type="match status" value="1"/>
</dbReference>